<reference evidence="3 4" key="1">
    <citation type="submission" date="2016-07" db="EMBL/GenBank/DDBJ databases">
        <title>Pervasive Adenine N6-methylation of Active Genes in Fungi.</title>
        <authorList>
            <consortium name="DOE Joint Genome Institute"/>
            <person name="Mondo S.J."/>
            <person name="Dannebaum R.O."/>
            <person name="Kuo R.C."/>
            <person name="Labutti K."/>
            <person name="Haridas S."/>
            <person name="Kuo A."/>
            <person name="Salamov A."/>
            <person name="Ahrendt S.R."/>
            <person name="Lipzen A."/>
            <person name="Sullivan W."/>
            <person name="Andreopoulos W.B."/>
            <person name="Clum A."/>
            <person name="Lindquist E."/>
            <person name="Daum C."/>
            <person name="Ramamoorthy G.K."/>
            <person name="Gryganskyi A."/>
            <person name="Culley D."/>
            <person name="Magnuson J.K."/>
            <person name="James T.Y."/>
            <person name="O'Malley M.A."/>
            <person name="Stajich J.E."/>
            <person name="Spatafora J.W."/>
            <person name="Visel A."/>
            <person name="Grigoriev I.V."/>
        </authorList>
    </citation>
    <scope>NUCLEOTIDE SEQUENCE [LARGE SCALE GENOMIC DNA]</scope>
    <source>
        <strain evidence="3 4">CBS 115471</strain>
    </source>
</reference>
<organism evidence="3 4">
    <name type="scientific">Clohesyomyces aquaticus</name>
    <dbReference type="NCBI Taxonomy" id="1231657"/>
    <lineage>
        <taxon>Eukaryota</taxon>
        <taxon>Fungi</taxon>
        <taxon>Dikarya</taxon>
        <taxon>Ascomycota</taxon>
        <taxon>Pezizomycotina</taxon>
        <taxon>Dothideomycetes</taxon>
        <taxon>Pleosporomycetidae</taxon>
        <taxon>Pleosporales</taxon>
        <taxon>Lindgomycetaceae</taxon>
        <taxon>Clohesyomyces</taxon>
    </lineage>
</organism>
<protein>
    <recommendedName>
        <fullName evidence="5">Lysine-specific metallo-endopeptidase domain-containing protein</fullName>
    </recommendedName>
</protein>
<evidence type="ECO:0000313" key="3">
    <source>
        <dbReference type="EMBL" id="ORX96836.1"/>
    </source>
</evidence>
<evidence type="ECO:0000256" key="2">
    <source>
        <dbReference type="SAM" id="SignalP"/>
    </source>
</evidence>
<keyword evidence="2" id="KW-0732">Signal</keyword>
<dbReference type="Gene3D" id="3.40.390.10">
    <property type="entry name" value="Collagenase (Catalytic Domain)"/>
    <property type="match status" value="1"/>
</dbReference>
<dbReference type="Proteomes" id="UP000193144">
    <property type="component" value="Unassembled WGS sequence"/>
</dbReference>
<feature type="chain" id="PRO_5013322309" description="Lysine-specific metallo-endopeptidase domain-containing protein" evidence="2">
    <location>
        <begin position="23"/>
        <end position="521"/>
    </location>
</feature>
<dbReference type="OrthoDB" id="1896086at2759"/>
<dbReference type="InterPro" id="IPR024079">
    <property type="entry name" value="MetalloPept_cat_dom_sf"/>
</dbReference>
<name>A0A1Y1YGF8_9PLEO</name>
<keyword evidence="4" id="KW-1185">Reference proteome</keyword>
<evidence type="ECO:0000256" key="1">
    <source>
        <dbReference type="SAM" id="MobiDB-lite"/>
    </source>
</evidence>
<dbReference type="SUPFAM" id="SSF55486">
    <property type="entry name" value="Metalloproteases ('zincins'), catalytic domain"/>
    <property type="match status" value="1"/>
</dbReference>
<feature type="signal peptide" evidence="2">
    <location>
        <begin position="1"/>
        <end position="22"/>
    </location>
</feature>
<gene>
    <name evidence="3" type="ORF">BCR34DRAFT_669118</name>
</gene>
<dbReference type="AlphaFoldDB" id="A0A1Y1YGF8"/>
<sequence>MRFSQYFPILLPLGGLLVSGSAIPRDSIDPDNPQASDPKTPPKTLNRPPRPKNPFAAGFATAPSSCTDFMKPSEQCIKDLQAQPGGVTAFSGGEIKWDSDHKCDDNQQAKLQTAAWDAIALAGFADQEPDPHNVHDITLWKTWIGPDYPTQQKRISENMKRAGQFYAKKEFDILLTCKDPKAYCSIRKDGKNVGGYAWTYKGWFGYKYHYINMCQTFFQTDDLMYKIDQIEKELASGDASHARRAVWQKSTGQMFLHEMMHLDSVGQPHINDEHVDPSDTQNWAYGPSNVHMLARRKLNQGGGATRASTNADSYAWLANSKYWYDLTGYFPAPDNYKVADDDSFSADDQDGFLLDFGLITEGIQDADIQSRLNDILSGFGTPPSALAPKPGKSLSIAMISTVNSHSGSADVSSTWNFFTTTVNKAVGSCGETEGEKLTPEAGSSNIELSGDNENPPWPGGSYKLNIEGEECEYKNDGTNAGRLFCPKKEISCVEDNMKSKKEGSLKCGSRVSFHAVVYCDF</sequence>
<feature type="region of interest" description="Disordered" evidence="1">
    <location>
        <begin position="429"/>
        <end position="461"/>
    </location>
</feature>
<dbReference type="STRING" id="1231657.A0A1Y1YGF8"/>
<feature type="region of interest" description="Disordered" evidence="1">
    <location>
        <begin position="24"/>
        <end position="54"/>
    </location>
</feature>
<dbReference type="GO" id="GO:0008237">
    <property type="term" value="F:metallopeptidase activity"/>
    <property type="evidence" value="ECO:0007669"/>
    <property type="project" value="InterPro"/>
</dbReference>
<proteinExistence type="predicted"/>
<accession>A0A1Y1YGF8</accession>
<dbReference type="EMBL" id="MCFA01000246">
    <property type="protein sequence ID" value="ORX96836.1"/>
    <property type="molecule type" value="Genomic_DNA"/>
</dbReference>
<evidence type="ECO:0008006" key="5">
    <source>
        <dbReference type="Google" id="ProtNLM"/>
    </source>
</evidence>
<comment type="caution">
    <text evidence="3">The sequence shown here is derived from an EMBL/GenBank/DDBJ whole genome shotgun (WGS) entry which is preliminary data.</text>
</comment>
<evidence type="ECO:0000313" key="4">
    <source>
        <dbReference type="Proteomes" id="UP000193144"/>
    </source>
</evidence>